<comment type="subcellular location">
    <subcellularLocation>
        <location evidence="1">Nucleus</location>
    </subcellularLocation>
</comment>
<feature type="non-terminal residue" evidence="9">
    <location>
        <position position="1"/>
    </location>
</feature>
<dbReference type="VEuPathDB" id="AmoebaDB:DICPUDRAFT_22775"/>
<dbReference type="InterPro" id="IPR019194">
    <property type="entry name" value="Tscrpt_elong_fac_Eaf_N"/>
</dbReference>
<dbReference type="AlphaFoldDB" id="F0ZIQ2"/>
<dbReference type="eggNOG" id="ENOG502RI45">
    <property type="taxonomic scope" value="Eukaryota"/>
</dbReference>
<keyword evidence="5" id="KW-0010">Activator</keyword>
<evidence type="ECO:0000256" key="3">
    <source>
        <dbReference type="ARBA" id="ARBA00022553"/>
    </source>
</evidence>
<dbReference type="RefSeq" id="XP_003287294.1">
    <property type="nucleotide sequence ID" value="XM_003287246.1"/>
</dbReference>
<dbReference type="STRING" id="5786.F0ZIQ2"/>
<evidence type="ECO:0000313" key="9">
    <source>
        <dbReference type="EMBL" id="EGC36161.1"/>
    </source>
</evidence>
<accession>F0ZIQ2</accession>
<keyword evidence="6" id="KW-0804">Transcription</keyword>
<protein>
    <recommendedName>
        <fullName evidence="8">Transcription elongation factor Eaf N-terminal domain-containing protein</fullName>
    </recommendedName>
</protein>
<gene>
    <name evidence="9" type="ORF">DICPUDRAFT_22775</name>
</gene>
<evidence type="ECO:0000256" key="7">
    <source>
        <dbReference type="ARBA" id="ARBA00023242"/>
    </source>
</evidence>
<dbReference type="PANTHER" id="PTHR15970:SF2">
    <property type="entry name" value="ELL-ASSOCIATED FACTOR EAF"/>
    <property type="match status" value="1"/>
</dbReference>
<reference evidence="10" key="1">
    <citation type="journal article" date="2011" name="Genome Biol.">
        <title>Comparative genomics of the social amoebae Dictyostelium discoideum and Dictyostelium purpureum.</title>
        <authorList>
            <consortium name="US DOE Joint Genome Institute (JGI-PGF)"/>
            <person name="Sucgang R."/>
            <person name="Kuo A."/>
            <person name="Tian X."/>
            <person name="Salerno W."/>
            <person name="Parikh A."/>
            <person name="Feasley C.L."/>
            <person name="Dalin E."/>
            <person name="Tu H."/>
            <person name="Huang E."/>
            <person name="Barry K."/>
            <person name="Lindquist E."/>
            <person name="Shapiro H."/>
            <person name="Bruce D."/>
            <person name="Schmutz J."/>
            <person name="Salamov A."/>
            <person name="Fey P."/>
            <person name="Gaudet P."/>
            <person name="Anjard C."/>
            <person name="Babu M.M."/>
            <person name="Basu S."/>
            <person name="Bushmanova Y."/>
            <person name="van der Wel H."/>
            <person name="Katoh-Kurasawa M."/>
            <person name="Dinh C."/>
            <person name="Coutinho P.M."/>
            <person name="Saito T."/>
            <person name="Elias M."/>
            <person name="Schaap P."/>
            <person name="Kay R.R."/>
            <person name="Henrissat B."/>
            <person name="Eichinger L."/>
            <person name="Rivero F."/>
            <person name="Putnam N.H."/>
            <person name="West C.M."/>
            <person name="Loomis W.F."/>
            <person name="Chisholm R.L."/>
            <person name="Shaulsky G."/>
            <person name="Strassmann J.E."/>
            <person name="Queller D.C."/>
            <person name="Kuspa A."/>
            <person name="Grigoriev I.V."/>
        </authorList>
    </citation>
    <scope>NUCLEOTIDE SEQUENCE [LARGE SCALE GENOMIC DNA]</scope>
    <source>
        <strain evidence="10">QSDP1</strain>
    </source>
</reference>
<feature type="non-terminal residue" evidence="9">
    <location>
        <position position="112"/>
    </location>
</feature>
<dbReference type="InterPro" id="IPR027093">
    <property type="entry name" value="EAF_fam"/>
</dbReference>
<dbReference type="EMBL" id="GL871035">
    <property type="protein sequence ID" value="EGC36161.1"/>
    <property type="molecule type" value="Genomic_DNA"/>
</dbReference>
<keyword evidence="10" id="KW-1185">Reference proteome</keyword>
<evidence type="ECO:0000256" key="4">
    <source>
        <dbReference type="ARBA" id="ARBA00023015"/>
    </source>
</evidence>
<dbReference type="OMA" id="MNDDANE"/>
<sequence>SSINQPENESLYDVILGKTMNDDANEHYHTIQYNIKPKSLDTKKAVIKMNQGTLQVQHNHINVNNNEKFDYSGSYKPCKEIECFLIFENGSFRLERQVSSTLIKREFNNNNN</sequence>
<dbReference type="Proteomes" id="UP000001064">
    <property type="component" value="Unassembled WGS sequence"/>
</dbReference>
<evidence type="ECO:0000256" key="5">
    <source>
        <dbReference type="ARBA" id="ARBA00023159"/>
    </source>
</evidence>
<dbReference type="GeneID" id="10501166"/>
<evidence type="ECO:0000256" key="2">
    <source>
        <dbReference type="ARBA" id="ARBA00007798"/>
    </source>
</evidence>
<name>F0ZIQ2_DICPU</name>
<dbReference type="InParanoid" id="F0ZIQ2"/>
<dbReference type="Pfam" id="PF09816">
    <property type="entry name" value="EAF"/>
    <property type="match status" value="1"/>
</dbReference>
<evidence type="ECO:0000256" key="6">
    <source>
        <dbReference type="ARBA" id="ARBA00023163"/>
    </source>
</evidence>
<dbReference type="OrthoDB" id="125903at2759"/>
<keyword evidence="3" id="KW-0597">Phosphoprotein</keyword>
<feature type="domain" description="Transcription elongation factor Eaf N-terminal" evidence="8">
    <location>
        <begin position="12"/>
        <end position="100"/>
    </location>
</feature>
<evidence type="ECO:0000259" key="8">
    <source>
        <dbReference type="Pfam" id="PF09816"/>
    </source>
</evidence>
<comment type="similarity">
    <text evidence="2">Belongs to the EAF family.</text>
</comment>
<keyword evidence="7" id="KW-0539">Nucleus</keyword>
<evidence type="ECO:0000313" key="10">
    <source>
        <dbReference type="Proteomes" id="UP000001064"/>
    </source>
</evidence>
<dbReference type="GO" id="GO:0006368">
    <property type="term" value="P:transcription elongation by RNA polymerase II"/>
    <property type="evidence" value="ECO:0007669"/>
    <property type="project" value="InterPro"/>
</dbReference>
<evidence type="ECO:0000256" key="1">
    <source>
        <dbReference type="ARBA" id="ARBA00004123"/>
    </source>
</evidence>
<dbReference type="GO" id="GO:0032783">
    <property type="term" value="C:super elongation complex"/>
    <property type="evidence" value="ECO:0007669"/>
    <property type="project" value="InterPro"/>
</dbReference>
<keyword evidence="4" id="KW-0805">Transcription regulation</keyword>
<proteinExistence type="inferred from homology"/>
<dbReference type="PANTHER" id="PTHR15970">
    <property type="entry name" value="ELL-ASSOCIATED FACTOR EAF"/>
    <property type="match status" value="1"/>
</dbReference>
<organism evidence="9 10">
    <name type="scientific">Dictyostelium purpureum</name>
    <name type="common">Slime mold</name>
    <dbReference type="NCBI Taxonomy" id="5786"/>
    <lineage>
        <taxon>Eukaryota</taxon>
        <taxon>Amoebozoa</taxon>
        <taxon>Evosea</taxon>
        <taxon>Eumycetozoa</taxon>
        <taxon>Dictyostelia</taxon>
        <taxon>Dictyosteliales</taxon>
        <taxon>Dictyosteliaceae</taxon>
        <taxon>Dictyostelium</taxon>
    </lineage>
</organism>
<dbReference type="KEGG" id="dpp:DICPUDRAFT_22775"/>